<dbReference type="GeneID" id="89988166"/>
<proteinExistence type="predicted"/>
<evidence type="ECO:0000313" key="1">
    <source>
        <dbReference type="EMBL" id="WVO20101.1"/>
    </source>
</evidence>
<dbReference type="RefSeq" id="XP_064719341.1">
    <property type="nucleotide sequence ID" value="XM_064863269.1"/>
</dbReference>
<dbReference type="EMBL" id="CP143807">
    <property type="protein sequence ID" value="WVO20101.1"/>
    <property type="molecule type" value="Genomic_DNA"/>
</dbReference>
<name>A0ABZ2ASC5_9TREE</name>
<evidence type="ECO:0000313" key="2">
    <source>
        <dbReference type="Proteomes" id="UP001432216"/>
    </source>
</evidence>
<reference evidence="1 2" key="1">
    <citation type="submission" date="2024-01" db="EMBL/GenBank/DDBJ databases">
        <title>Comparative genomics of Cryptococcus and Kwoniella reveals pathogenesis evolution and contrasting modes of karyotype evolution via chromosome fusion or intercentromeric recombination.</title>
        <authorList>
            <person name="Coelho M.A."/>
            <person name="David-Palma M."/>
            <person name="Shea T."/>
            <person name="Bowers K."/>
            <person name="McGinley-Smith S."/>
            <person name="Mohammad A.W."/>
            <person name="Gnirke A."/>
            <person name="Yurkov A.M."/>
            <person name="Nowrousian M."/>
            <person name="Sun S."/>
            <person name="Cuomo C.A."/>
            <person name="Heitman J."/>
        </authorList>
    </citation>
    <scope>NUCLEOTIDE SEQUENCE [LARGE SCALE GENOMIC DNA]</scope>
    <source>
        <strain evidence="1 2">7685027</strain>
    </source>
</reference>
<gene>
    <name evidence="1" type="ORF">IAS62_001391</name>
</gene>
<sequence>MSPQQHSLAILTSSFTLDLLVHGRQSDTRKHDGDGRGWTGFPITVIAQFAAQASEVLSSRASKDPWYLRQNNSSNLKPSTHGLLEACIIFAKSINSRLSGHTYRQTASASSRAASFLCPESLGPTP</sequence>
<dbReference type="Proteomes" id="UP001432216">
    <property type="component" value="Chromosome 2"/>
</dbReference>
<accession>A0ABZ2ASC5</accession>
<organism evidence="1 2">
    <name type="scientific">Cryptococcus decagattii</name>
    <dbReference type="NCBI Taxonomy" id="1859122"/>
    <lineage>
        <taxon>Eukaryota</taxon>
        <taxon>Fungi</taxon>
        <taxon>Dikarya</taxon>
        <taxon>Basidiomycota</taxon>
        <taxon>Agaricomycotina</taxon>
        <taxon>Tremellomycetes</taxon>
        <taxon>Tremellales</taxon>
        <taxon>Cryptococcaceae</taxon>
        <taxon>Cryptococcus</taxon>
        <taxon>Cryptococcus gattii species complex</taxon>
    </lineage>
</organism>
<protein>
    <submittedName>
        <fullName evidence="1">Uncharacterized protein</fullName>
    </submittedName>
</protein>
<keyword evidence="2" id="KW-1185">Reference proteome</keyword>